<dbReference type="EMBL" id="BAAAQN010000029">
    <property type="protein sequence ID" value="GAA2039820.1"/>
    <property type="molecule type" value="Genomic_DNA"/>
</dbReference>
<protein>
    <submittedName>
        <fullName evidence="6">Branched-chain amino acid ABC transporter substrate-binding protein</fullName>
    </submittedName>
</protein>
<comment type="caution">
    <text evidence="6">The sequence shown here is derived from an EMBL/GenBank/DDBJ whole genome shotgun (WGS) entry which is preliminary data.</text>
</comment>
<proteinExistence type="inferred from homology"/>
<dbReference type="Pfam" id="PF13458">
    <property type="entry name" value="Peripla_BP_6"/>
    <property type="match status" value="1"/>
</dbReference>
<evidence type="ECO:0000256" key="1">
    <source>
        <dbReference type="ARBA" id="ARBA00010062"/>
    </source>
</evidence>
<keyword evidence="2 4" id="KW-0732">Signal</keyword>
<name>A0ABP5G4N8_9ACTN</name>
<dbReference type="CDD" id="cd06342">
    <property type="entry name" value="PBP1_ABC_LIVBP-like"/>
    <property type="match status" value="1"/>
</dbReference>
<evidence type="ECO:0000313" key="7">
    <source>
        <dbReference type="Proteomes" id="UP001500751"/>
    </source>
</evidence>
<feature type="chain" id="PRO_5045436089" evidence="4">
    <location>
        <begin position="25"/>
        <end position="416"/>
    </location>
</feature>
<feature type="compositionally biased region" description="Low complexity" evidence="3">
    <location>
        <begin position="24"/>
        <end position="59"/>
    </location>
</feature>
<gene>
    <name evidence="6" type="ORF">GCM10009839_47290</name>
</gene>
<dbReference type="RefSeq" id="WP_344667829.1">
    <property type="nucleotide sequence ID" value="NZ_BAAAQN010000029.1"/>
</dbReference>
<evidence type="ECO:0000313" key="6">
    <source>
        <dbReference type="EMBL" id="GAA2039820.1"/>
    </source>
</evidence>
<feature type="signal peptide" evidence="4">
    <location>
        <begin position="1"/>
        <end position="24"/>
    </location>
</feature>
<dbReference type="InterPro" id="IPR028081">
    <property type="entry name" value="Leu-bd"/>
</dbReference>
<accession>A0ABP5G4N8</accession>
<evidence type="ECO:0000256" key="3">
    <source>
        <dbReference type="SAM" id="MobiDB-lite"/>
    </source>
</evidence>
<evidence type="ECO:0000259" key="5">
    <source>
        <dbReference type="Pfam" id="PF13458"/>
    </source>
</evidence>
<organism evidence="6 7">
    <name type="scientific">Catenulispora yoronensis</name>
    <dbReference type="NCBI Taxonomy" id="450799"/>
    <lineage>
        <taxon>Bacteria</taxon>
        <taxon>Bacillati</taxon>
        <taxon>Actinomycetota</taxon>
        <taxon>Actinomycetes</taxon>
        <taxon>Catenulisporales</taxon>
        <taxon>Catenulisporaceae</taxon>
        <taxon>Catenulispora</taxon>
    </lineage>
</organism>
<dbReference type="PANTHER" id="PTHR47151:SF2">
    <property type="entry name" value="AMINO ACID BINDING PROTEIN"/>
    <property type="match status" value="1"/>
</dbReference>
<dbReference type="InterPro" id="IPR028082">
    <property type="entry name" value="Peripla_BP_I"/>
</dbReference>
<dbReference type="PANTHER" id="PTHR47151">
    <property type="entry name" value="LEU/ILE/VAL-BINDING ABC TRANSPORTER SUBUNIT"/>
    <property type="match status" value="1"/>
</dbReference>
<evidence type="ECO:0000256" key="4">
    <source>
        <dbReference type="SAM" id="SignalP"/>
    </source>
</evidence>
<dbReference type="SUPFAM" id="SSF53822">
    <property type="entry name" value="Periplasmic binding protein-like I"/>
    <property type="match status" value="1"/>
</dbReference>
<evidence type="ECO:0000256" key="2">
    <source>
        <dbReference type="ARBA" id="ARBA00022729"/>
    </source>
</evidence>
<dbReference type="Proteomes" id="UP001500751">
    <property type="component" value="Unassembled WGS sequence"/>
</dbReference>
<dbReference type="PROSITE" id="PS51257">
    <property type="entry name" value="PROKAR_LIPOPROTEIN"/>
    <property type="match status" value="1"/>
</dbReference>
<keyword evidence="7" id="KW-1185">Reference proteome</keyword>
<comment type="similarity">
    <text evidence="1">Belongs to the leucine-binding protein family.</text>
</comment>
<feature type="domain" description="Leucine-binding protein" evidence="5">
    <location>
        <begin position="63"/>
        <end position="402"/>
    </location>
</feature>
<dbReference type="Gene3D" id="3.40.50.2300">
    <property type="match status" value="2"/>
</dbReference>
<reference evidence="7" key="1">
    <citation type="journal article" date="2019" name="Int. J. Syst. Evol. Microbiol.">
        <title>The Global Catalogue of Microorganisms (GCM) 10K type strain sequencing project: providing services to taxonomists for standard genome sequencing and annotation.</title>
        <authorList>
            <consortium name="The Broad Institute Genomics Platform"/>
            <consortium name="The Broad Institute Genome Sequencing Center for Infectious Disease"/>
            <person name="Wu L."/>
            <person name="Ma J."/>
        </authorList>
    </citation>
    <scope>NUCLEOTIDE SEQUENCE [LARGE SCALE GENOMIC DNA]</scope>
    <source>
        <strain evidence="7">JCM 16014</strain>
    </source>
</reference>
<sequence length="416" mass="42089">MRTITRVRAGALVAVGVLALSACAGSSSKPGSGGSSSSTGAGSSTSAASSSSSSSGSSSKPTLEIGVQGPLSGDNQALGLNIEWGVKLAVKQANDKGDLPFTLAIKEADDQGDQSKGADAASLLIQDPKVVGLVGPAFSGPTAASGKLFSDANLVAVSPSATRPSLTTSGYKTFYRVVANDSVQGPAAADYMAKVLKATKVFVVDDKSQYGTGLSGAIVAQLKKDNIEVVTDSAPAKTQDYSQMASKVASSGAQAMYYAGYYSDAGVFAKALKQAGYSGKMLSGDGSKDPNFITTAGADAAEAWQFTCPCLDAGKDPKYADFAAGYKALANAEPGTYSIEGYDAANTIISVLKGLGTASPTRQQVADGVAKVDYQGLSKEIKFTPTGDIAGNSIYVYEIKSGAISLIGDISKLIGG</sequence>
<feature type="region of interest" description="Disordered" evidence="3">
    <location>
        <begin position="24"/>
        <end position="70"/>
    </location>
</feature>